<keyword evidence="2" id="KW-1185">Reference proteome</keyword>
<reference evidence="1" key="1">
    <citation type="submission" date="2020-05" db="EMBL/GenBank/DDBJ databases">
        <title>Large-scale comparative analyses of tick genomes elucidate their genetic diversity and vector capacities.</title>
        <authorList>
            <person name="Jia N."/>
            <person name="Wang J."/>
            <person name="Shi W."/>
            <person name="Du L."/>
            <person name="Sun Y."/>
            <person name="Zhan W."/>
            <person name="Jiang J."/>
            <person name="Wang Q."/>
            <person name="Zhang B."/>
            <person name="Ji P."/>
            <person name="Sakyi L.B."/>
            <person name="Cui X."/>
            <person name="Yuan T."/>
            <person name="Jiang B."/>
            <person name="Yang W."/>
            <person name="Lam T.T.-Y."/>
            <person name="Chang Q."/>
            <person name="Ding S."/>
            <person name="Wang X."/>
            <person name="Zhu J."/>
            <person name="Ruan X."/>
            <person name="Zhao L."/>
            <person name="Wei J."/>
            <person name="Que T."/>
            <person name="Du C."/>
            <person name="Cheng J."/>
            <person name="Dai P."/>
            <person name="Han X."/>
            <person name="Huang E."/>
            <person name="Gao Y."/>
            <person name="Liu J."/>
            <person name="Shao H."/>
            <person name="Ye R."/>
            <person name="Li L."/>
            <person name="Wei W."/>
            <person name="Wang X."/>
            <person name="Wang C."/>
            <person name="Yang T."/>
            <person name="Huo Q."/>
            <person name="Li W."/>
            <person name="Guo W."/>
            <person name="Chen H."/>
            <person name="Zhou L."/>
            <person name="Ni X."/>
            <person name="Tian J."/>
            <person name="Zhou Y."/>
            <person name="Sheng Y."/>
            <person name="Liu T."/>
            <person name="Pan Y."/>
            <person name="Xia L."/>
            <person name="Li J."/>
            <person name="Zhao F."/>
            <person name="Cao W."/>
        </authorList>
    </citation>
    <scope>NUCLEOTIDE SEQUENCE</scope>
    <source>
        <strain evidence="1">Dsil-2018</strain>
    </source>
</reference>
<sequence>MATAFSEVNVANETPLMFSRSSSLGSLSSLDRQAALNAHNLAVNQRKPIPQPIGGVFQDCPRSFAEEGTPCRMSQATSLSSLTQDDDTSNIEKLLRHDDEHEVFQESSFEEEHDEQAQFVDGTYYGRKHLQGQSHLPTHSVTGIDEGAVEVFADTTRRYAQEGTPRGYSRPESPYLLTNENTCPQSGIVPDWDDDYQMRPHQKKQPVPFDSSRSHRWSGERVQKSHVTHKHVSFNDDCVMRTSHEDAAVPYFAEDCVRVYCTEGTPSVLSHAPSLNDLGSAKAWPNPQDSGDHMLEASPDGCQRPSSQSSQANQKSSGCHKRASTSDDCHLHSPHETASPSFEEDCLRVYCTEDTPSLLSHSASFTDLSMSHDDSKNWESAEHSPKPPCIKSEALIDVSDEEEGSADLIVQCIQLGWQVSQSSNCHPKTRSWSGTPGDSITISAPVPKPRSINSMPGKTTSVASKSSSSSPLPSSHTTCQSKLQHTSEDNALPDKIPSHKFSVVSTRQSSSVSSLVERTSPELAWKSSSFGNVGELNNCLRGCSVAAQSSSDVSQPSCTQNFSSNCCTNKSNSMHSSLDQTETLCQDSSDEEDDVRLLQEVVMMGRALAGNPELSAGVTSPSTSKAHSTPATKAPSQPEVYQQSPPSSTPSVSVASPLRPHQYAQGNRLDVVSSFTSVEENPAKVPLVSPSHVCSKPEGSTFQDNNEHLSESSDEEQDSKFLLEVISLGRAAVSKQQHPGGESTNPDTKSLRDNVSDHQNESSPLLMGGTACVTVQPAANDVPPPGQYPTSPCAMPDVSDCLLHDDDDDDDGKLLKEVIMLGLSSVQSIALNLSQPHLDKQPVTVLEKETPAIATSCAGNDAQTKTVEDSPPEPAKGPVCDSVHKHTCNVEGEQKDKPAIPPEPPADSSDRVVQIRLKLPNSRTLTRRFLASAELGVLLVYLDSLGYPLTRFKILKNWRRQELATINPKQTLEQLKLYPKKTLTIKER</sequence>
<dbReference type="Proteomes" id="UP000821865">
    <property type="component" value="Chromosome 4"/>
</dbReference>
<accession>A0ACB8CXD4</accession>
<protein>
    <submittedName>
        <fullName evidence="1">Uncharacterized protein</fullName>
    </submittedName>
</protein>
<gene>
    <name evidence="1" type="ORF">HPB49_012679</name>
</gene>
<comment type="caution">
    <text evidence="1">The sequence shown here is derived from an EMBL/GenBank/DDBJ whole genome shotgun (WGS) entry which is preliminary data.</text>
</comment>
<proteinExistence type="predicted"/>
<name>A0ACB8CXD4_DERSI</name>
<organism evidence="1 2">
    <name type="scientific">Dermacentor silvarum</name>
    <name type="common">Tick</name>
    <dbReference type="NCBI Taxonomy" id="543639"/>
    <lineage>
        <taxon>Eukaryota</taxon>
        <taxon>Metazoa</taxon>
        <taxon>Ecdysozoa</taxon>
        <taxon>Arthropoda</taxon>
        <taxon>Chelicerata</taxon>
        <taxon>Arachnida</taxon>
        <taxon>Acari</taxon>
        <taxon>Parasitiformes</taxon>
        <taxon>Ixodida</taxon>
        <taxon>Ixodoidea</taxon>
        <taxon>Ixodidae</taxon>
        <taxon>Rhipicephalinae</taxon>
        <taxon>Dermacentor</taxon>
    </lineage>
</organism>
<evidence type="ECO:0000313" key="2">
    <source>
        <dbReference type="Proteomes" id="UP000821865"/>
    </source>
</evidence>
<evidence type="ECO:0000313" key="1">
    <source>
        <dbReference type="EMBL" id="KAH7953820.1"/>
    </source>
</evidence>
<dbReference type="EMBL" id="CM023473">
    <property type="protein sequence ID" value="KAH7953820.1"/>
    <property type="molecule type" value="Genomic_DNA"/>
</dbReference>